<proteinExistence type="predicted"/>
<dbReference type="InterPro" id="IPR003593">
    <property type="entry name" value="AAA+_ATPase"/>
</dbReference>
<evidence type="ECO:0000259" key="1">
    <source>
        <dbReference type="SMART" id="SM00382"/>
    </source>
</evidence>
<name>Q65WL9_MANSM</name>
<gene>
    <name evidence="2" type="ordered locus">MS0034</name>
</gene>
<dbReference type="STRING" id="221988.MS0034"/>
<dbReference type="Pfam" id="PF05872">
    <property type="entry name" value="HerA_C"/>
    <property type="match status" value="1"/>
</dbReference>
<dbReference type="PANTHER" id="PTHR30121:SF6">
    <property type="entry name" value="SLR6007 PROTEIN"/>
    <property type="match status" value="1"/>
</dbReference>
<dbReference type="Gene3D" id="3.40.50.300">
    <property type="entry name" value="P-loop containing nucleotide triphosphate hydrolases"/>
    <property type="match status" value="2"/>
</dbReference>
<reference evidence="2 3" key="1">
    <citation type="journal article" date="2004" name="Nat. Biotechnol.">
        <title>The genome sequence of the capnophilic rumen bacterium Mannheimia succiniciproducens.</title>
        <authorList>
            <person name="Hong S.H."/>
            <person name="Kim J.S."/>
            <person name="Lee S.Y."/>
            <person name="In Y.H."/>
            <person name="Choi S.S."/>
            <person name="Rih J.-K."/>
            <person name="Kim C.H."/>
            <person name="Jeong H."/>
            <person name="Hur C.G."/>
            <person name="Kim J.J."/>
        </authorList>
    </citation>
    <scope>NUCLEOTIDE SEQUENCE [LARGE SCALE GENOMIC DNA]</scope>
    <source>
        <strain evidence="3">KCTC 0769BP / MBEL55E</strain>
    </source>
</reference>
<keyword evidence="3" id="KW-1185">Reference proteome</keyword>
<dbReference type="HOGENOM" id="CLU_028164_1_1_6"/>
<dbReference type="AlphaFoldDB" id="Q65WL9"/>
<dbReference type="PANTHER" id="PTHR30121">
    <property type="entry name" value="UNCHARACTERIZED PROTEIN YJGR-RELATED"/>
    <property type="match status" value="1"/>
</dbReference>
<dbReference type="EMBL" id="AE016827">
    <property type="protein sequence ID" value="AAU36641.1"/>
    <property type="molecule type" value="Genomic_DNA"/>
</dbReference>
<dbReference type="SMART" id="SM00382">
    <property type="entry name" value="AAA"/>
    <property type="match status" value="1"/>
</dbReference>
<protein>
    <recommendedName>
        <fullName evidence="1">AAA+ ATPase domain-containing protein</fullName>
    </recommendedName>
</protein>
<dbReference type="eggNOG" id="COG0433">
    <property type="taxonomic scope" value="Bacteria"/>
</dbReference>
<dbReference type="KEGG" id="msu:MS0034"/>
<dbReference type="InterPro" id="IPR027417">
    <property type="entry name" value="P-loop_NTPase"/>
</dbReference>
<evidence type="ECO:0000313" key="2">
    <source>
        <dbReference type="EMBL" id="AAU36641.1"/>
    </source>
</evidence>
<accession>Q65WL9</accession>
<organism evidence="2 3">
    <name type="scientific">Mannheimia succiniciproducens (strain KCTC 0769BP / MBEL55E)</name>
    <dbReference type="NCBI Taxonomy" id="221988"/>
    <lineage>
        <taxon>Bacteria</taxon>
        <taxon>Pseudomonadati</taxon>
        <taxon>Pseudomonadota</taxon>
        <taxon>Gammaproteobacteria</taxon>
        <taxon>Pasteurellales</taxon>
        <taxon>Pasteurellaceae</taxon>
        <taxon>Basfia</taxon>
    </lineage>
</organism>
<dbReference type="InterPro" id="IPR051162">
    <property type="entry name" value="T4SS_component"/>
</dbReference>
<evidence type="ECO:0000313" key="3">
    <source>
        <dbReference type="Proteomes" id="UP000000607"/>
    </source>
</evidence>
<feature type="domain" description="AAA+ ATPase" evidence="1">
    <location>
        <begin position="42"/>
        <end position="346"/>
    </location>
</feature>
<dbReference type="SUPFAM" id="SSF52540">
    <property type="entry name" value="P-loop containing nucleoside triphosphate hydrolases"/>
    <property type="match status" value="1"/>
</dbReference>
<dbReference type="Proteomes" id="UP000000607">
    <property type="component" value="Chromosome"/>
</dbReference>
<dbReference type="InterPro" id="IPR033186">
    <property type="entry name" value="HerA_C"/>
</dbReference>
<sequence length="516" mass="57082">MLNYKPLTEKSGFFCILRTLMTQYIIAQTNKGVQLGITAKMANRHGLIAGATGTGKTVTLRKLAEAFSDDGVPVFLVDVKGDLSGLTVKGTLQGKIAERVEQFNLGGENYLSGYPVSFWDVFGETGIPLRTTISEMGPMLLSRLLNLNATQEGLLNLVFRVADDKGLLLIDLKDLRAMLKFVAENAKEFQVEYGNVSAASVGAVQRALLTLENEGATNLFGEPALNLEDWLQTRDGRGVINILNSEKLINSPRMYSAFLLWLMAELFERLPEVGDPEKPKFVMFFDEAHLLFDGVPSALVDKVEQVVRLIRSKGVGIYFVTQNPLDLPDTVLGQLGNRVQHALRAFTPRDQKAVKSAAETFRANPQVDVVETISTLGVGQALVSFLDEKGMPTPVEIVGIFPPKSQLTPLTNEQRTDWVKDDELYPHYRDLVDNESAYEILNDQSVQAQVQQQVQDEENSDFFSGMISSIFGTKKKSRQTVAEQMVSSVAHQVGRNLRNQVTKQILRGILGAITKK</sequence>